<name>F5SY21_9GAMM</name>
<protein>
    <submittedName>
        <fullName evidence="1">Uncharacterized protein</fullName>
    </submittedName>
</protein>
<gene>
    <name evidence="1" type="ORF">MAMP_00563</name>
</gene>
<dbReference type="eggNOG" id="ENOG50337JM">
    <property type="taxonomic scope" value="Bacteria"/>
</dbReference>
<accession>F5SY21</accession>
<evidence type="ECO:0000313" key="2">
    <source>
        <dbReference type="Proteomes" id="UP000003544"/>
    </source>
</evidence>
<reference evidence="1 2" key="1">
    <citation type="journal article" date="2011" name="J. Bacteriol.">
        <title>Draft genome sequence of Methylophaga aminisulfidivorans MP T.</title>
        <authorList>
            <person name="Han G.H."/>
            <person name="Kim W."/>
            <person name="Chun J."/>
            <person name="Kim S.W."/>
        </authorList>
    </citation>
    <scope>NUCLEOTIDE SEQUENCE [LARGE SCALE GENOMIC DNA]</scope>
    <source>
        <strain evidence="2">MP(T)</strain>
    </source>
</reference>
<organism evidence="1 2">
    <name type="scientific">Methylophaga aminisulfidivorans MP</name>
    <dbReference type="NCBI Taxonomy" id="1026882"/>
    <lineage>
        <taxon>Bacteria</taxon>
        <taxon>Pseudomonadati</taxon>
        <taxon>Pseudomonadota</taxon>
        <taxon>Gammaproteobacteria</taxon>
        <taxon>Thiotrichales</taxon>
        <taxon>Piscirickettsiaceae</taxon>
        <taxon>Methylophaga</taxon>
    </lineage>
</organism>
<dbReference type="EMBL" id="AFIG01000001">
    <property type="protein sequence ID" value="EGL54195.1"/>
    <property type="molecule type" value="Genomic_DNA"/>
</dbReference>
<dbReference type="AlphaFoldDB" id="F5SY21"/>
<sequence length="217" mass="25056">MIEDIRNSKNLKVYLEQLEEVKARLSFVAAYSNEERDRFVIESHALQIRKLIELIAFSLVAIHRVKYKEYREKAGKDFKNDWNGRDIITNIMSLNPDMFFKASEKGFNLQNDGTKQIQLKPEKDCYTLKRLAKLHSRCGGILHVENPWKQSSKVEQFHNELPSIIRKLCNTLQDHVVLVNHWDNNESTALLFTLGGEDETPTYALSQAQGNFASESA</sequence>
<dbReference type="Proteomes" id="UP000003544">
    <property type="component" value="Unassembled WGS sequence"/>
</dbReference>
<proteinExistence type="predicted"/>
<comment type="caution">
    <text evidence="1">The sequence shown here is derived from an EMBL/GenBank/DDBJ whole genome shotgun (WGS) entry which is preliminary data.</text>
</comment>
<evidence type="ECO:0000313" key="1">
    <source>
        <dbReference type="EMBL" id="EGL54195.1"/>
    </source>
</evidence>
<dbReference type="RefSeq" id="WP_007144081.1">
    <property type="nucleotide sequence ID" value="NZ_AFIG01000001.1"/>
</dbReference>
<dbReference type="OrthoDB" id="6708494at2"/>
<keyword evidence="2" id="KW-1185">Reference proteome</keyword>